<keyword evidence="3 15" id="KW-0812">Transmembrane</keyword>
<feature type="transmembrane region" description="Helical" evidence="15">
    <location>
        <begin position="586"/>
        <end position="609"/>
    </location>
</feature>
<dbReference type="InterPro" id="IPR006201">
    <property type="entry name" value="Neur_channel"/>
</dbReference>
<keyword evidence="1 15" id="KW-0813">Transport</keyword>
<comment type="subcellular location">
    <subcellularLocation>
        <location evidence="14">Postsynaptic cell membrane</location>
        <topology evidence="14">Multi-pass membrane protein</topology>
    </subcellularLocation>
</comment>
<keyword evidence="6 15" id="KW-0406">Ion transport</keyword>
<evidence type="ECO:0000259" key="17">
    <source>
        <dbReference type="Pfam" id="PF02932"/>
    </source>
</evidence>
<evidence type="ECO:0000313" key="18">
    <source>
        <dbReference type="Proteomes" id="UP000046395"/>
    </source>
</evidence>
<evidence type="ECO:0000256" key="5">
    <source>
        <dbReference type="ARBA" id="ARBA00023018"/>
    </source>
</evidence>
<dbReference type="GO" id="GO:0004888">
    <property type="term" value="F:transmembrane signaling receptor activity"/>
    <property type="evidence" value="ECO:0007669"/>
    <property type="project" value="InterPro"/>
</dbReference>
<comment type="similarity">
    <text evidence="15">Belongs to the ligand-gated ion channel (TC 1.A.9) family.</text>
</comment>
<keyword evidence="15" id="KW-0732">Signal</keyword>
<evidence type="ECO:0000256" key="9">
    <source>
        <dbReference type="ARBA" id="ARBA00023170"/>
    </source>
</evidence>
<dbReference type="InterPro" id="IPR036734">
    <property type="entry name" value="Neur_chan_lig-bd_sf"/>
</dbReference>
<keyword evidence="10" id="KW-0325">Glycoprotein</keyword>
<sequence length="634" mass="73543">MKCRLHWWLLARVPIGPAGASTKRHRHCFQRANGDDGHRFAPVGAAAFCHCKEVPPSWSAHPAVPPLATPNRKQWDQTPTRRLTERAWAQPPTAVHRHAPRLFFSLPVSSSIGVRAMKEEQQLFEDLLYLYNKLARPVKNASEVVVINFGASLIRIIDVDEKNQVLTTNLWLEMQWTDWKLVWNPTKYGGIKKLHIPADFIWTPDILLYNCADGHPQISINTDALVYYDGKVMWKPPGIYKSFCQIDIQYFPYDLQRCHMKFGGWTYNGFYLDMRQIETNGRTVVYTRDETGRKVWRLKEGMDLSYFYESSEWDLLELSSDRHEVLYPGCCGQDYYIDITFYITLRRKALFYTVNLVVPCTLIAIWTTFVFYLPACCREKITFSISVLVALIVFFLVLVDLIPPTSLVIPFMAKYLLFTLTLVTVSIIVTVVTLDINHRDGATHKMPKWMRWLFLRKLPRLLRMKLPQTFTTAESWEQFSKVNMQMRRYTKWLDSRRSPLYSAPVLIYHTPSDDPSTSSLSDRSLHSDRGPICATVRSPNEHLLTPQFLRRMIKNVHFIATHIAMLEYEEMLSDEWSYVASVIDRLFLIIFSVVNVFGTVTFVVQSSLFHDDRTPLPVPRKTHPLGGDTVSHLY</sequence>
<feature type="domain" description="Neurotransmitter-gated ion-channel ligand-binding" evidence="16">
    <location>
        <begin position="120"/>
        <end position="348"/>
    </location>
</feature>
<dbReference type="SUPFAM" id="SSF63712">
    <property type="entry name" value="Nicotinic receptor ligand binding domain-like"/>
    <property type="match status" value="1"/>
</dbReference>
<dbReference type="Proteomes" id="UP000046395">
    <property type="component" value="Unassembled WGS sequence"/>
</dbReference>
<dbReference type="InterPro" id="IPR018000">
    <property type="entry name" value="Neurotransmitter_ion_chnl_CS"/>
</dbReference>
<accession>A0A5S6Q2C5</accession>
<keyword evidence="5" id="KW-0770">Synapse</keyword>
<dbReference type="Gene3D" id="1.20.58.390">
    <property type="entry name" value="Neurotransmitter-gated ion-channel transmembrane domain"/>
    <property type="match status" value="2"/>
</dbReference>
<evidence type="ECO:0000259" key="16">
    <source>
        <dbReference type="Pfam" id="PF02931"/>
    </source>
</evidence>
<evidence type="ECO:0000256" key="3">
    <source>
        <dbReference type="ARBA" id="ARBA00022692"/>
    </source>
</evidence>
<dbReference type="PANTHER" id="PTHR18945">
    <property type="entry name" value="NEUROTRANSMITTER GATED ION CHANNEL"/>
    <property type="match status" value="1"/>
</dbReference>
<dbReference type="CDD" id="cd19064">
    <property type="entry name" value="LGIC_TM_nAChR"/>
    <property type="match status" value="1"/>
</dbReference>
<name>A0A5S6Q2C5_TRIMR</name>
<dbReference type="PRINTS" id="PR00252">
    <property type="entry name" value="NRIONCHANNEL"/>
</dbReference>
<dbReference type="AlphaFoldDB" id="A0A5S6Q2C5"/>
<keyword evidence="9" id="KW-0675">Receptor</keyword>
<keyword evidence="13 15" id="KW-0407">Ion channel</keyword>
<evidence type="ECO:0000313" key="19">
    <source>
        <dbReference type="WBParaSite" id="TMUE_0000001294.1"/>
    </source>
</evidence>
<feature type="transmembrane region" description="Helical" evidence="15">
    <location>
        <begin position="415"/>
        <end position="436"/>
    </location>
</feature>
<evidence type="ECO:0000256" key="1">
    <source>
        <dbReference type="ARBA" id="ARBA00022448"/>
    </source>
</evidence>
<evidence type="ECO:0000256" key="12">
    <source>
        <dbReference type="ARBA" id="ARBA00023286"/>
    </source>
</evidence>
<dbReference type="InterPro" id="IPR002394">
    <property type="entry name" value="Nicotinic_acetylcholine_rcpt"/>
</dbReference>
<feature type="signal peptide" evidence="15">
    <location>
        <begin position="1"/>
        <end position="20"/>
    </location>
</feature>
<evidence type="ECO:0000256" key="13">
    <source>
        <dbReference type="ARBA" id="ARBA00023303"/>
    </source>
</evidence>
<dbReference type="InterPro" id="IPR038050">
    <property type="entry name" value="Neuro_actylchol_rec"/>
</dbReference>
<keyword evidence="11" id="KW-0628">Postsynaptic cell membrane</keyword>
<dbReference type="Pfam" id="PF02932">
    <property type="entry name" value="Neur_chan_memb"/>
    <property type="match status" value="1"/>
</dbReference>
<dbReference type="InterPro" id="IPR006202">
    <property type="entry name" value="Neur_chan_lig-bd"/>
</dbReference>
<keyword evidence="2" id="KW-1003">Cell membrane</keyword>
<dbReference type="GO" id="GO:0022848">
    <property type="term" value="F:acetylcholine-gated monoatomic cation-selective channel activity"/>
    <property type="evidence" value="ECO:0007669"/>
    <property type="project" value="InterPro"/>
</dbReference>
<proteinExistence type="inferred from homology"/>
<evidence type="ECO:0000256" key="15">
    <source>
        <dbReference type="RuleBase" id="RU000687"/>
    </source>
</evidence>
<keyword evidence="8" id="KW-1015">Disulfide bond</keyword>
<evidence type="ECO:0000256" key="6">
    <source>
        <dbReference type="ARBA" id="ARBA00023065"/>
    </source>
</evidence>
<dbReference type="FunFam" id="2.70.170.10:FF:000044">
    <property type="entry name" value="AcetylCholine Receptor"/>
    <property type="match status" value="1"/>
</dbReference>
<keyword evidence="4 15" id="KW-1133">Transmembrane helix</keyword>
<evidence type="ECO:0000256" key="7">
    <source>
        <dbReference type="ARBA" id="ARBA00023136"/>
    </source>
</evidence>
<dbReference type="FunFam" id="1.20.58.390:FF:000001">
    <property type="entry name" value="Neuronal nicotinic acetylcholine receptor subunit 3"/>
    <property type="match status" value="1"/>
</dbReference>
<evidence type="ECO:0000256" key="2">
    <source>
        <dbReference type="ARBA" id="ARBA00022475"/>
    </source>
</evidence>
<feature type="transmembrane region" description="Helical" evidence="15">
    <location>
        <begin position="349"/>
        <end position="373"/>
    </location>
</feature>
<keyword evidence="7 15" id="KW-0472">Membrane</keyword>
<evidence type="ECO:0000256" key="10">
    <source>
        <dbReference type="ARBA" id="ARBA00023180"/>
    </source>
</evidence>
<organism evidence="18 19">
    <name type="scientific">Trichuris muris</name>
    <name type="common">Mouse whipworm</name>
    <dbReference type="NCBI Taxonomy" id="70415"/>
    <lineage>
        <taxon>Eukaryota</taxon>
        <taxon>Metazoa</taxon>
        <taxon>Ecdysozoa</taxon>
        <taxon>Nematoda</taxon>
        <taxon>Enoplea</taxon>
        <taxon>Dorylaimia</taxon>
        <taxon>Trichinellida</taxon>
        <taxon>Trichuridae</taxon>
        <taxon>Trichuris</taxon>
    </lineage>
</organism>
<keyword evidence="18" id="KW-1185">Reference proteome</keyword>
<dbReference type="Gene3D" id="2.70.170.10">
    <property type="entry name" value="Neurotransmitter-gated ion-channel ligand-binding domain"/>
    <property type="match status" value="1"/>
</dbReference>
<feature type="domain" description="Neurotransmitter-gated ion-channel transmembrane" evidence="17">
    <location>
        <begin position="356"/>
        <end position="601"/>
    </location>
</feature>
<feature type="chain" id="PRO_5024480887" evidence="15">
    <location>
        <begin position="21"/>
        <end position="634"/>
    </location>
</feature>
<protein>
    <submittedName>
        <fullName evidence="19">Neurotransmitter-gated ion-channel ligand-binding domain-containing protein</fullName>
    </submittedName>
</protein>
<dbReference type="GO" id="GO:0045211">
    <property type="term" value="C:postsynaptic membrane"/>
    <property type="evidence" value="ECO:0007669"/>
    <property type="project" value="UniProtKB-SubCell"/>
</dbReference>
<dbReference type="PROSITE" id="PS00236">
    <property type="entry name" value="NEUROTR_ION_CHANNEL"/>
    <property type="match status" value="1"/>
</dbReference>
<dbReference type="PRINTS" id="PR00254">
    <property type="entry name" value="NICOTINICR"/>
</dbReference>
<dbReference type="STRING" id="70415.A0A5S6Q2C5"/>
<keyword evidence="12" id="KW-1071">Ligand-gated ion channel</keyword>
<evidence type="ECO:0000256" key="14">
    <source>
        <dbReference type="ARBA" id="ARBA00034104"/>
    </source>
</evidence>
<dbReference type="Pfam" id="PF02931">
    <property type="entry name" value="Neur_chan_LBD"/>
    <property type="match status" value="1"/>
</dbReference>
<feature type="transmembrane region" description="Helical" evidence="15">
    <location>
        <begin position="385"/>
        <end position="403"/>
    </location>
</feature>
<reference evidence="19" key="1">
    <citation type="submission" date="2019-12" db="UniProtKB">
        <authorList>
            <consortium name="WormBaseParasite"/>
        </authorList>
    </citation>
    <scope>IDENTIFICATION</scope>
</reference>
<dbReference type="InterPro" id="IPR036719">
    <property type="entry name" value="Neuro-gated_channel_TM_sf"/>
</dbReference>
<evidence type="ECO:0000256" key="8">
    <source>
        <dbReference type="ARBA" id="ARBA00023157"/>
    </source>
</evidence>
<evidence type="ECO:0000256" key="4">
    <source>
        <dbReference type="ARBA" id="ARBA00022989"/>
    </source>
</evidence>
<dbReference type="WBParaSite" id="TMUE_0000001294.1">
    <property type="protein sequence ID" value="TMUE_0000001294.1"/>
    <property type="gene ID" value="WBGene00297196"/>
</dbReference>
<evidence type="ECO:0000256" key="11">
    <source>
        <dbReference type="ARBA" id="ARBA00023257"/>
    </source>
</evidence>
<dbReference type="SUPFAM" id="SSF90112">
    <property type="entry name" value="Neurotransmitter-gated ion-channel transmembrane pore"/>
    <property type="match status" value="1"/>
</dbReference>
<dbReference type="InterPro" id="IPR006029">
    <property type="entry name" value="Neurotrans-gated_channel_TM"/>
</dbReference>